<dbReference type="AlphaFoldDB" id="A0A6A0AI12"/>
<accession>A0A6A0AI12</accession>
<organism evidence="1 2">
    <name type="scientific">Haematococcus lacustris</name>
    <name type="common">Green alga</name>
    <name type="synonym">Haematococcus pluvialis</name>
    <dbReference type="NCBI Taxonomy" id="44745"/>
    <lineage>
        <taxon>Eukaryota</taxon>
        <taxon>Viridiplantae</taxon>
        <taxon>Chlorophyta</taxon>
        <taxon>core chlorophytes</taxon>
        <taxon>Chlorophyceae</taxon>
        <taxon>CS clade</taxon>
        <taxon>Chlamydomonadales</taxon>
        <taxon>Haematococcaceae</taxon>
        <taxon>Haematococcus</taxon>
    </lineage>
</organism>
<evidence type="ECO:0000313" key="2">
    <source>
        <dbReference type="Proteomes" id="UP000485058"/>
    </source>
</evidence>
<reference evidence="1 2" key="1">
    <citation type="submission" date="2020-02" db="EMBL/GenBank/DDBJ databases">
        <title>Draft genome sequence of Haematococcus lacustris strain NIES-144.</title>
        <authorList>
            <person name="Morimoto D."/>
            <person name="Nakagawa S."/>
            <person name="Yoshida T."/>
            <person name="Sawayama S."/>
        </authorList>
    </citation>
    <scope>NUCLEOTIDE SEQUENCE [LARGE SCALE GENOMIC DNA]</scope>
    <source>
        <strain evidence="1 2">NIES-144</strain>
    </source>
</reference>
<proteinExistence type="predicted"/>
<comment type="caution">
    <text evidence="1">The sequence shown here is derived from an EMBL/GenBank/DDBJ whole genome shotgun (WGS) entry which is preliminary data.</text>
</comment>
<gene>
    <name evidence="1" type="ORF">HaLaN_31586</name>
</gene>
<name>A0A6A0AI12_HAELA</name>
<dbReference type="Proteomes" id="UP000485058">
    <property type="component" value="Unassembled WGS sequence"/>
</dbReference>
<sequence>MKGWSLATHDGPVPLPDVTLPPGTYLLLLAGGRSAKAAAANARLVAAFDSSSAPGTLLTPAPVVTPGLVVAALPYLQLPGSPSRLAALALLRPDGSTASKLGWVA</sequence>
<feature type="non-terminal residue" evidence="1">
    <location>
        <position position="1"/>
    </location>
</feature>
<keyword evidence="2" id="KW-1185">Reference proteome</keyword>
<feature type="non-terminal residue" evidence="1">
    <location>
        <position position="105"/>
    </location>
</feature>
<dbReference type="EMBL" id="BLLF01006576">
    <property type="protein sequence ID" value="GFH32376.1"/>
    <property type="molecule type" value="Genomic_DNA"/>
</dbReference>
<evidence type="ECO:0000313" key="1">
    <source>
        <dbReference type="EMBL" id="GFH32376.1"/>
    </source>
</evidence>
<protein>
    <submittedName>
        <fullName evidence="1">Uncharacterized protein</fullName>
    </submittedName>
</protein>